<evidence type="ECO:0000256" key="1">
    <source>
        <dbReference type="SAM" id="MobiDB-lite"/>
    </source>
</evidence>
<feature type="region of interest" description="Disordered" evidence="1">
    <location>
        <begin position="1"/>
        <end position="22"/>
    </location>
</feature>
<reference evidence="2" key="1">
    <citation type="submission" date="2021-05" db="EMBL/GenBank/DDBJ databases">
        <authorList>
            <person name="Alioto T."/>
            <person name="Alioto T."/>
            <person name="Gomez Garrido J."/>
        </authorList>
    </citation>
    <scope>NUCLEOTIDE SEQUENCE</scope>
</reference>
<feature type="compositionally biased region" description="Polar residues" evidence="1">
    <location>
        <begin position="1"/>
        <end position="17"/>
    </location>
</feature>
<dbReference type="EMBL" id="HBUF01206061">
    <property type="protein sequence ID" value="CAG6663854.1"/>
    <property type="molecule type" value="Transcribed_RNA"/>
</dbReference>
<dbReference type="Gene3D" id="3.30.420.10">
    <property type="entry name" value="Ribonuclease H-like superfamily/Ribonuclease H"/>
    <property type="match status" value="1"/>
</dbReference>
<protein>
    <submittedName>
        <fullName evidence="2">Uncharacterized protein</fullName>
    </submittedName>
</protein>
<organism evidence="2">
    <name type="scientific">Cacopsylla melanoneura</name>
    <dbReference type="NCBI Taxonomy" id="428564"/>
    <lineage>
        <taxon>Eukaryota</taxon>
        <taxon>Metazoa</taxon>
        <taxon>Ecdysozoa</taxon>
        <taxon>Arthropoda</taxon>
        <taxon>Hexapoda</taxon>
        <taxon>Insecta</taxon>
        <taxon>Pterygota</taxon>
        <taxon>Neoptera</taxon>
        <taxon>Paraneoptera</taxon>
        <taxon>Hemiptera</taxon>
        <taxon>Sternorrhyncha</taxon>
        <taxon>Psylloidea</taxon>
        <taxon>Psyllidae</taxon>
        <taxon>Psyllinae</taxon>
        <taxon>Cacopsylla</taxon>
    </lineage>
</organism>
<accession>A0A8D8SB08</accession>
<dbReference type="PANTHER" id="PTHR33939:SF1">
    <property type="entry name" value="DUF4371 DOMAIN-CONTAINING PROTEIN"/>
    <property type="match status" value="1"/>
</dbReference>
<dbReference type="PANTHER" id="PTHR33939">
    <property type="entry name" value="PROTEIN CBG22215"/>
    <property type="match status" value="1"/>
</dbReference>
<dbReference type="InterPro" id="IPR036397">
    <property type="entry name" value="RNaseH_sf"/>
</dbReference>
<proteinExistence type="predicted"/>
<dbReference type="GO" id="GO:0003676">
    <property type="term" value="F:nucleic acid binding"/>
    <property type="evidence" value="ECO:0007669"/>
    <property type="project" value="InterPro"/>
</dbReference>
<name>A0A8D8SB08_9HEMI</name>
<dbReference type="AlphaFoldDB" id="A0A8D8SB08"/>
<sequence length="347" mass="39457">MSTPETPQRPKSATKSGQPIRGQAREIVNNVREYFEKHPEIPGNPVDNTIEATKCSRSTVYKVKAEKKQLLVAQNNNDYTLLSTPKKKGHERKPITGIDSFSEAAIRNHVYSYYSRKEYPTVDKLQISLTESTLWNGGITSLRTVLRTNLGFKFKKINGRKVLLERPDIVAWRWRFLREILDPNINLHDVVWLDETWVNAGHCLARCWTDDSKEGMAKTPVGKGGRLIVCHAGSSHGFVSGAADIFISKKTGDYHEEMNGEHFQDWFENKLLATFVTFIIHIMLARKAYGECTERGKRQRVQRSIDDILQTPASSSSLSDAIILQPLQDEDCRPSSPEDLLIRLFID</sequence>
<evidence type="ECO:0000313" key="2">
    <source>
        <dbReference type="EMBL" id="CAG6663854.1"/>
    </source>
</evidence>